<gene>
    <name evidence="3" type="ORF">A2936_03290</name>
</gene>
<keyword evidence="2" id="KW-0812">Transmembrane</keyword>
<keyword evidence="2" id="KW-0472">Membrane</keyword>
<evidence type="ECO:0000256" key="1">
    <source>
        <dbReference type="PROSITE-ProRule" id="PRU00339"/>
    </source>
</evidence>
<comment type="caution">
    <text evidence="3">The sequence shown here is derived from an EMBL/GenBank/DDBJ whole genome shotgun (WGS) entry which is preliminary data.</text>
</comment>
<organism evidence="3 4">
    <name type="scientific">Candidatus Uhrbacteria bacterium RIFCSPLOWO2_01_FULL_47_25</name>
    <dbReference type="NCBI Taxonomy" id="1802402"/>
    <lineage>
        <taxon>Bacteria</taxon>
        <taxon>Candidatus Uhriibacteriota</taxon>
    </lineage>
</organism>
<dbReference type="Gene3D" id="1.25.40.10">
    <property type="entry name" value="Tetratricopeptide repeat domain"/>
    <property type="match status" value="1"/>
</dbReference>
<dbReference type="Pfam" id="PF14559">
    <property type="entry name" value="TPR_19"/>
    <property type="match status" value="1"/>
</dbReference>
<dbReference type="InterPro" id="IPR011990">
    <property type="entry name" value="TPR-like_helical_dom_sf"/>
</dbReference>
<evidence type="ECO:0000256" key="2">
    <source>
        <dbReference type="SAM" id="Phobius"/>
    </source>
</evidence>
<dbReference type="Proteomes" id="UP000176846">
    <property type="component" value="Unassembled WGS sequence"/>
</dbReference>
<dbReference type="PROSITE" id="PS50005">
    <property type="entry name" value="TPR"/>
    <property type="match status" value="2"/>
</dbReference>
<dbReference type="AlphaFoldDB" id="A0A1F7URR5"/>
<protein>
    <submittedName>
        <fullName evidence="3">Uncharacterized protein</fullName>
    </submittedName>
</protein>
<proteinExistence type="predicted"/>
<dbReference type="SMART" id="SM00028">
    <property type="entry name" value="TPR"/>
    <property type="match status" value="3"/>
</dbReference>
<sequence>MFGNLNSSKLRLTFVGLVVIIGAAIAVYFYLNIPLWYFKYDTGINLPSHLSEQERQQFTDRWHEILNMSDRGRNDSLLYNDIGILRSGYGDYQGAVRAFNLARSKNPQDARFSRNLAIAYANLNNFAEAEQAFREAFRLAPIQPEYWLELGELYSFKIQDKEKARLFYLEALERSSQNLNVVKAYANFLGDIEKDYSEAIKHWQILADKDKKNQVDYLAKIEELKLRIDGR</sequence>
<feature type="transmembrane region" description="Helical" evidence="2">
    <location>
        <begin position="12"/>
        <end position="31"/>
    </location>
</feature>
<keyword evidence="1" id="KW-0802">TPR repeat</keyword>
<reference evidence="3 4" key="1">
    <citation type="journal article" date="2016" name="Nat. Commun.">
        <title>Thousands of microbial genomes shed light on interconnected biogeochemical processes in an aquifer system.</title>
        <authorList>
            <person name="Anantharaman K."/>
            <person name="Brown C.T."/>
            <person name="Hug L.A."/>
            <person name="Sharon I."/>
            <person name="Castelle C.J."/>
            <person name="Probst A.J."/>
            <person name="Thomas B.C."/>
            <person name="Singh A."/>
            <person name="Wilkins M.J."/>
            <person name="Karaoz U."/>
            <person name="Brodie E.L."/>
            <person name="Williams K.H."/>
            <person name="Hubbard S.S."/>
            <person name="Banfield J.F."/>
        </authorList>
    </citation>
    <scope>NUCLEOTIDE SEQUENCE [LARGE SCALE GENOMIC DNA]</scope>
</reference>
<name>A0A1F7URR5_9BACT</name>
<keyword evidence="2" id="KW-1133">Transmembrane helix</keyword>
<dbReference type="InterPro" id="IPR019734">
    <property type="entry name" value="TPR_rpt"/>
</dbReference>
<feature type="repeat" description="TPR" evidence="1">
    <location>
        <begin position="76"/>
        <end position="109"/>
    </location>
</feature>
<accession>A0A1F7URR5</accession>
<dbReference type="SUPFAM" id="SSF48452">
    <property type="entry name" value="TPR-like"/>
    <property type="match status" value="1"/>
</dbReference>
<evidence type="ECO:0000313" key="4">
    <source>
        <dbReference type="Proteomes" id="UP000176846"/>
    </source>
</evidence>
<dbReference type="EMBL" id="MGEK01000035">
    <property type="protein sequence ID" value="OGL80981.1"/>
    <property type="molecule type" value="Genomic_DNA"/>
</dbReference>
<feature type="repeat" description="TPR" evidence="1">
    <location>
        <begin position="110"/>
        <end position="143"/>
    </location>
</feature>
<evidence type="ECO:0000313" key="3">
    <source>
        <dbReference type="EMBL" id="OGL80981.1"/>
    </source>
</evidence>